<evidence type="ECO:0000256" key="9">
    <source>
        <dbReference type="ARBA" id="ARBA00022989"/>
    </source>
</evidence>
<dbReference type="OrthoDB" id="9778062at2"/>
<evidence type="ECO:0000256" key="8">
    <source>
        <dbReference type="ARBA" id="ARBA00022692"/>
    </source>
</evidence>
<dbReference type="NCBIfam" id="TIGR04407">
    <property type="entry name" value="LptF_YjgP"/>
    <property type="match status" value="1"/>
</dbReference>
<comment type="subcellular location">
    <subcellularLocation>
        <location evidence="2">Cell inner membrane</location>
        <topology evidence="2">Multi-pass membrane protein</topology>
    </subcellularLocation>
</comment>
<keyword evidence="5" id="KW-0813">Transport</keyword>
<reference evidence="13 14" key="1">
    <citation type="submission" date="2013-09" db="EMBL/GenBank/DDBJ databases">
        <title>Genome sequencing of Arenimonas oryziterrae.</title>
        <authorList>
            <person name="Chen F."/>
            <person name="Wang G."/>
        </authorList>
    </citation>
    <scope>NUCLEOTIDE SEQUENCE [LARGE SCALE GENOMIC DNA]</scope>
    <source>
        <strain evidence="13 14">YC6267</strain>
    </source>
</reference>
<evidence type="ECO:0000256" key="3">
    <source>
        <dbReference type="ARBA" id="ARBA00007725"/>
    </source>
</evidence>
<keyword evidence="9 12" id="KW-1133">Transmembrane helix</keyword>
<dbReference type="PANTHER" id="PTHR33529:SF7">
    <property type="entry name" value="LIPOPOLYSACCHARIDE EXPORT SYSTEM PERMEASE PROTEIN LPTF"/>
    <property type="match status" value="1"/>
</dbReference>
<evidence type="ECO:0000313" key="13">
    <source>
        <dbReference type="EMBL" id="KFN43200.1"/>
    </source>
</evidence>
<comment type="function">
    <text evidence="1">Part of the ABC transporter complex LptBFG involved in the translocation of lipopolysaccharide (LPS) from the inner membrane to the outer membrane.</text>
</comment>
<dbReference type="AlphaFoldDB" id="A0A091BFN9"/>
<evidence type="ECO:0000256" key="4">
    <source>
        <dbReference type="ARBA" id="ARBA00014213"/>
    </source>
</evidence>
<keyword evidence="6" id="KW-1003">Cell membrane</keyword>
<feature type="transmembrane region" description="Helical" evidence="12">
    <location>
        <begin position="60"/>
        <end position="82"/>
    </location>
</feature>
<keyword evidence="10 12" id="KW-0472">Membrane</keyword>
<dbReference type="EMBL" id="AVCI01000006">
    <property type="protein sequence ID" value="KFN43200.1"/>
    <property type="molecule type" value="Genomic_DNA"/>
</dbReference>
<dbReference type="Proteomes" id="UP000029385">
    <property type="component" value="Unassembled WGS sequence"/>
</dbReference>
<dbReference type="PATRIC" id="fig|1121015.4.peg.1798"/>
<organism evidence="13 14">
    <name type="scientific">Arenimonas oryziterrae DSM 21050 = YC6267</name>
    <dbReference type="NCBI Taxonomy" id="1121015"/>
    <lineage>
        <taxon>Bacteria</taxon>
        <taxon>Pseudomonadati</taxon>
        <taxon>Pseudomonadota</taxon>
        <taxon>Gammaproteobacteria</taxon>
        <taxon>Lysobacterales</taxon>
        <taxon>Lysobacteraceae</taxon>
        <taxon>Arenimonas</taxon>
    </lineage>
</organism>
<evidence type="ECO:0000256" key="5">
    <source>
        <dbReference type="ARBA" id="ARBA00022448"/>
    </source>
</evidence>
<dbReference type="GO" id="GO:0015920">
    <property type="term" value="P:lipopolysaccharide transport"/>
    <property type="evidence" value="ECO:0007669"/>
    <property type="project" value="TreeGrafter"/>
</dbReference>
<keyword evidence="8 12" id="KW-0812">Transmembrane</keyword>
<evidence type="ECO:0000256" key="11">
    <source>
        <dbReference type="ARBA" id="ARBA00026081"/>
    </source>
</evidence>
<accession>A0A091BFN9</accession>
<feature type="transmembrane region" description="Helical" evidence="12">
    <location>
        <begin position="12"/>
        <end position="33"/>
    </location>
</feature>
<gene>
    <name evidence="13" type="ORF">N789_11600</name>
</gene>
<name>A0A091BFN9_9GAMM</name>
<keyword evidence="14" id="KW-1185">Reference proteome</keyword>
<evidence type="ECO:0000256" key="12">
    <source>
        <dbReference type="SAM" id="Phobius"/>
    </source>
</evidence>
<evidence type="ECO:0000256" key="6">
    <source>
        <dbReference type="ARBA" id="ARBA00022475"/>
    </source>
</evidence>
<dbReference type="STRING" id="1121015.GCA_000420545_02551"/>
<dbReference type="eggNOG" id="COG0795">
    <property type="taxonomic scope" value="Bacteria"/>
</dbReference>
<dbReference type="InterPro" id="IPR030922">
    <property type="entry name" value="LptF"/>
</dbReference>
<evidence type="ECO:0000256" key="2">
    <source>
        <dbReference type="ARBA" id="ARBA00004429"/>
    </source>
</evidence>
<comment type="subunit">
    <text evidence="11">Component of the lipopolysaccharide transport and assembly complex. The LptBFG transporter is composed of two ATP-binding proteins (LptB) and two transmembrane proteins (LptF and LptG).</text>
</comment>
<evidence type="ECO:0000313" key="14">
    <source>
        <dbReference type="Proteomes" id="UP000029385"/>
    </source>
</evidence>
<feature type="transmembrane region" description="Helical" evidence="12">
    <location>
        <begin position="266"/>
        <end position="284"/>
    </location>
</feature>
<dbReference type="GO" id="GO:0043190">
    <property type="term" value="C:ATP-binding cassette (ABC) transporter complex"/>
    <property type="evidence" value="ECO:0007669"/>
    <property type="project" value="InterPro"/>
</dbReference>
<dbReference type="PANTHER" id="PTHR33529">
    <property type="entry name" value="SLR0882 PROTEIN-RELATED"/>
    <property type="match status" value="1"/>
</dbReference>
<evidence type="ECO:0000256" key="10">
    <source>
        <dbReference type="ARBA" id="ARBA00023136"/>
    </source>
</evidence>
<dbReference type="GO" id="GO:0055085">
    <property type="term" value="P:transmembrane transport"/>
    <property type="evidence" value="ECO:0007669"/>
    <property type="project" value="InterPro"/>
</dbReference>
<proteinExistence type="inferred from homology"/>
<comment type="similarity">
    <text evidence="3">Belongs to the LptF/LptG family.</text>
</comment>
<protein>
    <recommendedName>
        <fullName evidence="4">Lipopolysaccharide export system permease protein LptF</fullName>
    </recommendedName>
</protein>
<dbReference type="RefSeq" id="WP_022970157.1">
    <property type="nucleotide sequence ID" value="NZ_ATVD01000005.1"/>
</dbReference>
<evidence type="ECO:0000256" key="1">
    <source>
        <dbReference type="ARBA" id="ARBA00002265"/>
    </source>
</evidence>
<comment type="caution">
    <text evidence="13">The sequence shown here is derived from an EMBL/GenBank/DDBJ whole genome shotgun (WGS) entry which is preliminary data.</text>
</comment>
<dbReference type="Pfam" id="PF03739">
    <property type="entry name" value="LptF_LptG"/>
    <property type="match status" value="1"/>
</dbReference>
<sequence length="362" mass="39721">MLLIERHLLRQFAETVLAVTAVLLLVSLGGLFMDLAQEVAKGKVPAALLLSQLGLRSIRFLTLVMPLALFLGLLLSIGRLYTDSEMFVLASVGLGPQRLWKPLLWVSLPVVLLVALASLWLGPLAAHKGKEMIEVANRSFLIAGLEPGRFVELPGKGGVLYVSELANDGTRFKHLFVQRDIGERLDIVTANSGQLQLIGDTERVLRLDNGFRVEGAIGSKDFRMMHFAQNDIRVPDREADDRSEDLAATSTAALLKDGKAPAMSEFHWRLAMPLLAGVLALFALPLARSEPRQPQYGLILFALLVYVVGMLLLILGTSLLGKGSMPGLLGLWWVHVPMLALAAWLFWRDGRLPKVATDTRRA</sequence>
<feature type="transmembrane region" description="Helical" evidence="12">
    <location>
        <begin position="327"/>
        <end position="347"/>
    </location>
</feature>
<feature type="transmembrane region" description="Helical" evidence="12">
    <location>
        <begin position="296"/>
        <end position="315"/>
    </location>
</feature>
<dbReference type="InterPro" id="IPR005495">
    <property type="entry name" value="LptG/LptF_permease"/>
</dbReference>
<keyword evidence="7" id="KW-0997">Cell inner membrane</keyword>
<evidence type="ECO:0000256" key="7">
    <source>
        <dbReference type="ARBA" id="ARBA00022519"/>
    </source>
</evidence>
<feature type="transmembrane region" description="Helical" evidence="12">
    <location>
        <begin position="102"/>
        <end position="122"/>
    </location>
</feature>